<evidence type="ECO:0000256" key="1">
    <source>
        <dbReference type="ARBA" id="ARBA00006405"/>
    </source>
</evidence>
<dbReference type="InterPro" id="IPR021625">
    <property type="entry name" value="PI31_Prot_N"/>
</dbReference>
<dbReference type="GO" id="GO:0070628">
    <property type="term" value="F:proteasome binding"/>
    <property type="evidence" value="ECO:0007669"/>
    <property type="project" value="InterPro"/>
</dbReference>
<dbReference type="GO" id="GO:0004866">
    <property type="term" value="F:endopeptidase inhibitor activity"/>
    <property type="evidence" value="ECO:0007669"/>
    <property type="project" value="InterPro"/>
</dbReference>
<dbReference type="PANTHER" id="PTHR13266:SF1">
    <property type="entry name" value="PROTEASOME INHIBITOR PI31 SUBUNIT"/>
    <property type="match status" value="1"/>
</dbReference>
<name>A0A5E4QBV6_9NEOP</name>
<dbReference type="Pfam" id="PF11566">
    <property type="entry name" value="PI31_Prot_N"/>
    <property type="match status" value="1"/>
</dbReference>
<evidence type="ECO:0000256" key="3">
    <source>
        <dbReference type="ARBA" id="ARBA00022942"/>
    </source>
</evidence>
<evidence type="ECO:0000313" key="6">
    <source>
        <dbReference type="EMBL" id="VVC95216.1"/>
    </source>
</evidence>
<keyword evidence="7" id="KW-1185">Reference proteome</keyword>
<gene>
    <name evidence="6" type="ORF">LSINAPIS_LOCUS6984</name>
</gene>
<evidence type="ECO:0000256" key="4">
    <source>
        <dbReference type="SAM" id="MobiDB-lite"/>
    </source>
</evidence>
<organism evidence="6 7">
    <name type="scientific">Leptidea sinapis</name>
    <dbReference type="NCBI Taxonomy" id="189913"/>
    <lineage>
        <taxon>Eukaryota</taxon>
        <taxon>Metazoa</taxon>
        <taxon>Ecdysozoa</taxon>
        <taxon>Arthropoda</taxon>
        <taxon>Hexapoda</taxon>
        <taxon>Insecta</taxon>
        <taxon>Pterygota</taxon>
        <taxon>Neoptera</taxon>
        <taxon>Endopterygota</taxon>
        <taxon>Lepidoptera</taxon>
        <taxon>Glossata</taxon>
        <taxon>Ditrysia</taxon>
        <taxon>Papilionoidea</taxon>
        <taxon>Pieridae</taxon>
        <taxon>Dismorphiinae</taxon>
        <taxon>Leptidea</taxon>
    </lineage>
</organism>
<dbReference type="InterPro" id="IPR045128">
    <property type="entry name" value="PI31-like"/>
</dbReference>
<reference evidence="6 7" key="1">
    <citation type="submission" date="2017-07" db="EMBL/GenBank/DDBJ databases">
        <authorList>
            <person name="Talla V."/>
            <person name="Backstrom N."/>
        </authorList>
    </citation>
    <scope>NUCLEOTIDE SEQUENCE [LARGE SCALE GENOMIC DNA]</scope>
</reference>
<feature type="compositionally biased region" description="Low complexity" evidence="4">
    <location>
        <begin position="149"/>
        <end position="158"/>
    </location>
</feature>
<dbReference type="EMBL" id="FZQP02002226">
    <property type="protein sequence ID" value="VVC95216.1"/>
    <property type="molecule type" value="Genomic_DNA"/>
</dbReference>
<evidence type="ECO:0000256" key="2">
    <source>
        <dbReference type="ARBA" id="ARBA00015575"/>
    </source>
</evidence>
<sequence>MASDPLFGWDLTFKTVEKDIKRKADVIITFIHFNLIKRGFKSIGVGDERTLSGDEDKSELLPTGWNDNENYTLRYVLDEKLYILHGLNTDGNLIVNLMRSEDLAVSNVAVKIDDAVKEMSGPIEKMLPSHKDLMFNVKRDLIDTITERSTTTAHTQTTSMELPPANLPNIGRSDLDPFAPGGGGMIFNPFGPRRDPENPGLGIPGGLP</sequence>
<dbReference type="GO" id="GO:0043161">
    <property type="term" value="P:proteasome-mediated ubiquitin-dependent protein catabolic process"/>
    <property type="evidence" value="ECO:0007669"/>
    <property type="project" value="InterPro"/>
</dbReference>
<feature type="domain" description="PI31 proteasome regulator N-terminal" evidence="5">
    <location>
        <begin position="17"/>
        <end position="131"/>
    </location>
</feature>
<dbReference type="PANTHER" id="PTHR13266">
    <property type="entry name" value="PROTEASOME INHIBITOR"/>
    <property type="match status" value="1"/>
</dbReference>
<protein>
    <recommendedName>
        <fullName evidence="2">Proteasome inhibitor PI31 subunit</fullName>
    </recommendedName>
</protein>
<accession>A0A5E4QBV6</accession>
<dbReference type="Proteomes" id="UP000324832">
    <property type="component" value="Unassembled WGS sequence"/>
</dbReference>
<evidence type="ECO:0000259" key="5">
    <source>
        <dbReference type="Pfam" id="PF11566"/>
    </source>
</evidence>
<evidence type="ECO:0000313" key="7">
    <source>
        <dbReference type="Proteomes" id="UP000324832"/>
    </source>
</evidence>
<feature type="non-terminal residue" evidence="6">
    <location>
        <position position="208"/>
    </location>
</feature>
<dbReference type="GO" id="GO:0000502">
    <property type="term" value="C:proteasome complex"/>
    <property type="evidence" value="ECO:0007669"/>
    <property type="project" value="UniProtKB-KW"/>
</dbReference>
<proteinExistence type="inferred from homology"/>
<comment type="similarity">
    <text evidence="1">Belongs to the proteasome inhibitor PI31 family.</text>
</comment>
<dbReference type="Gene3D" id="3.40.1000.30">
    <property type="match status" value="1"/>
</dbReference>
<feature type="region of interest" description="Disordered" evidence="4">
    <location>
        <begin position="149"/>
        <end position="208"/>
    </location>
</feature>
<keyword evidence="3" id="KW-0647">Proteasome</keyword>
<dbReference type="AlphaFoldDB" id="A0A5E4QBV6"/>